<gene>
    <name evidence="1" type="ORF">NCTC11842_01849</name>
</gene>
<evidence type="ECO:0000313" key="2">
    <source>
        <dbReference type="Proteomes" id="UP000250443"/>
    </source>
</evidence>
<dbReference type="EMBL" id="UAUF01000011">
    <property type="protein sequence ID" value="SPZ05925.1"/>
    <property type="molecule type" value="Genomic_DNA"/>
</dbReference>
<evidence type="ECO:0000313" key="1">
    <source>
        <dbReference type="EMBL" id="SPZ05925.1"/>
    </source>
</evidence>
<protein>
    <recommendedName>
        <fullName evidence="3">DUF3509 domain-containing protein</fullName>
    </recommendedName>
</protein>
<organism evidence="1 2">
    <name type="scientific">Pseudomonas luteola</name>
    <dbReference type="NCBI Taxonomy" id="47886"/>
    <lineage>
        <taxon>Bacteria</taxon>
        <taxon>Pseudomonadati</taxon>
        <taxon>Pseudomonadota</taxon>
        <taxon>Gammaproteobacteria</taxon>
        <taxon>Pseudomonadales</taxon>
        <taxon>Pseudomonadaceae</taxon>
        <taxon>Pseudomonas</taxon>
    </lineage>
</organism>
<proteinExistence type="predicted"/>
<name>A0A2X2D158_PSELU</name>
<accession>A0A2X2D158</accession>
<dbReference type="AlphaFoldDB" id="A0A2X2D158"/>
<sequence>MKSLLHLSDLSLGRYQVNTVVDCDGSLTITAAPVTGNSPLTWKLTSAQVQNPLLMDTVLTDIERELRKPTSFSEPCLPDLTLATYAPSARYLKR</sequence>
<reference evidence="1 2" key="1">
    <citation type="submission" date="2018-06" db="EMBL/GenBank/DDBJ databases">
        <authorList>
            <consortium name="Pathogen Informatics"/>
            <person name="Doyle S."/>
        </authorList>
    </citation>
    <scope>NUCLEOTIDE SEQUENCE [LARGE SCALE GENOMIC DNA]</scope>
    <source>
        <strain evidence="1 2">NCTC11842</strain>
    </source>
</reference>
<dbReference type="RefSeq" id="WP_010798011.1">
    <property type="nucleotide sequence ID" value="NZ_DAMAAI010000005.1"/>
</dbReference>
<dbReference type="Proteomes" id="UP000250443">
    <property type="component" value="Unassembled WGS sequence"/>
</dbReference>
<evidence type="ECO:0008006" key="3">
    <source>
        <dbReference type="Google" id="ProtNLM"/>
    </source>
</evidence>